<dbReference type="EMBL" id="BGPR01029351">
    <property type="protein sequence ID" value="GBO01076.1"/>
    <property type="molecule type" value="Genomic_DNA"/>
</dbReference>
<keyword evidence="3" id="KW-1185">Reference proteome</keyword>
<comment type="caution">
    <text evidence="1">The sequence shown here is derived from an EMBL/GenBank/DDBJ whole genome shotgun (WGS) entry which is preliminary data.</text>
</comment>
<dbReference type="EMBL" id="BGPR01118490">
    <property type="protein sequence ID" value="GBN13019.1"/>
    <property type="molecule type" value="Genomic_DNA"/>
</dbReference>
<organism evidence="1 3">
    <name type="scientific">Araneus ventricosus</name>
    <name type="common">Orbweaver spider</name>
    <name type="synonym">Epeira ventricosa</name>
    <dbReference type="NCBI Taxonomy" id="182803"/>
    <lineage>
        <taxon>Eukaryota</taxon>
        <taxon>Metazoa</taxon>
        <taxon>Ecdysozoa</taxon>
        <taxon>Arthropoda</taxon>
        <taxon>Chelicerata</taxon>
        <taxon>Arachnida</taxon>
        <taxon>Araneae</taxon>
        <taxon>Araneomorphae</taxon>
        <taxon>Entelegynae</taxon>
        <taxon>Araneoidea</taxon>
        <taxon>Araneidae</taxon>
        <taxon>Araneus</taxon>
    </lineage>
</organism>
<accession>A0A4Y2LET2</accession>
<dbReference type="Proteomes" id="UP000499080">
    <property type="component" value="Unassembled WGS sequence"/>
</dbReference>
<sequence length="97" mass="10742">MSLVRFLIEELGVPHIIITTIQHDSQPVNLPHFPLLPHRDSNHQNPAAQISSIQLVIPGIWSPSGAMGPKKYSVVVTLAPQKFMTITSRYFLVSLSS</sequence>
<protein>
    <submittedName>
        <fullName evidence="1">Uncharacterized protein</fullName>
    </submittedName>
</protein>
<gene>
    <name evidence="1" type="ORF">AVEN_168186_1</name>
    <name evidence="2" type="ORF">AVEN_233854_1</name>
</gene>
<evidence type="ECO:0000313" key="1">
    <source>
        <dbReference type="EMBL" id="GBN13019.1"/>
    </source>
</evidence>
<reference evidence="1 3" key="1">
    <citation type="journal article" date="2019" name="Sci. Rep.">
        <title>Orb-weaving spider Araneus ventricosus genome elucidates the spidroin gene catalogue.</title>
        <authorList>
            <person name="Kono N."/>
            <person name="Nakamura H."/>
            <person name="Ohtoshi R."/>
            <person name="Moran D.A.P."/>
            <person name="Shinohara A."/>
            <person name="Yoshida Y."/>
            <person name="Fujiwara M."/>
            <person name="Mori M."/>
            <person name="Tomita M."/>
            <person name="Arakawa K."/>
        </authorList>
    </citation>
    <scope>NUCLEOTIDE SEQUENCE [LARGE SCALE GENOMIC DNA]</scope>
</reference>
<dbReference type="AlphaFoldDB" id="A0A4Y2LET2"/>
<evidence type="ECO:0000313" key="3">
    <source>
        <dbReference type="Proteomes" id="UP000499080"/>
    </source>
</evidence>
<proteinExistence type="predicted"/>
<name>A0A4Y2LET2_ARAVE</name>
<evidence type="ECO:0000313" key="2">
    <source>
        <dbReference type="EMBL" id="GBO01076.1"/>
    </source>
</evidence>